<keyword evidence="1" id="KW-1133">Transmembrane helix</keyword>
<evidence type="ECO:0000256" key="1">
    <source>
        <dbReference type="SAM" id="Phobius"/>
    </source>
</evidence>
<keyword evidence="1" id="KW-0472">Membrane</keyword>
<evidence type="ECO:0000313" key="2">
    <source>
        <dbReference type="EMBL" id="TYD00585.1"/>
    </source>
</evidence>
<accession>A0A5D0XUN9</accession>
<dbReference type="AlphaFoldDB" id="A0A5D0XUN9"/>
<dbReference type="RefSeq" id="WP_148599886.1">
    <property type="nucleotide sequence ID" value="NZ_VSLD01000001.1"/>
</dbReference>
<feature type="transmembrane region" description="Helical" evidence="1">
    <location>
        <begin position="80"/>
        <end position="99"/>
    </location>
</feature>
<dbReference type="Proteomes" id="UP000323410">
    <property type="component" value="Unassembled WGS sequence"/>
</dbReference>
<evidence type="ECO:0008006" key="4">
    <source>
        <dbReference type="Google" id="ProtNLM"/>
    </source>
</evidence>
<dbReference type="InterPro" id="IPR019099">
    <property type="entry name" value="Uncharacterised_PGPGW_TM"/>
</dbReference>
<proteinExistence type="predicted"/>
<name>A0A5D0XUN9_9MICC</name>
<keyword evidence="3" id="KW-1185">Reference proteome</keyword>
<keyword evidence="1" id="KW-0812">Transmembrane</keyword>
<comment type="caution">
    <text evidence="2">The sequence shown here is derived from an EMBL/GenBank/DDBJ whole genome shotgun (WGS) entry which is preliminary data.</text>
</comment>
<feature type="transmembrane region" description="Helical" evidence="1">
    <location>
        <begin position="20"/>
        <end position="48"/>
    </location>
</feature>
<dbReference type="EMBL" id="VSLD01000001">
    <property type="protein sequence ID" value="TYD00585.1"/>
    <property type="molecule type" value="Genomic_DNA"/>
</dbReference>
<evidence type="ECO:0000313" key="3">
    <source>
        <dbReference type="Proteomes" id="UP000323410"/>
    </source>
</evidence>
<protein>
    <recommendedName>
        <fullName evidence="4">TIGR02611 family protein</fullName>
    </recommendedName>
</protein>
<organism evidence="2 3">
    <name type="scientific">Arthrobacter echini</name>
    <dbReference type="NCBI Taxonomy" id="1529066"/>
    <lineage>
        <taxon>Bacteria</taxon>
        <taxon>Bacillati</taxon>
        <taxon>Actinomycetota</taxon>
        <taxon>Actinomycetes</taxon>
        <taxon>Micrococcales</taxon>
        <taxon>Micrococcaceae</taxon>
        <taxon>Arthrobacter</taxon>
    </lineage>
</organism>
<sequence>MAARGRVSGWIRRTGIEVLGWTLVVLGLAALVLPGPGLLMLAAGLAVLSQQYHWARRFLKPLKGNAFHAAALGVQTVPRIALSCASALVIMGLGVVWVLQPRVPGWWFLGEGLWLPGGVGTGISLIASSLIALALIAYSVHRFRGHPLPPRVPLFRKNAL</sequence>
<feature type="transmembrane region" description="Helical" evidence="1">
    <location>
        <begin position="119"/>
        <end position="140"/>
    </location>
</feature>
<dbReference type="Pfam" id="PF09656">
    <property type="entry name" value="PGPGW"/>
    <property type="match status" value="1"/>
</dbReference>
<dbReference type="OrthoDB" id="4774258at2"/>
<gene>
    <name evidence="2" type="ORF">FQ377_03935</name>
</gene>
<reference evidence="2 3" key="1">
    <citation type="submission" date="2019-08" db="EMBL/GenBank/DDBJ databases">
        <title>Genone of Arthrobacter echini P9.</title>
        <authorList>
            <person name="Bowman J.P."/>
        </authorList>
    </citation>
    <scope>NUCLEOTIDE SEQUENCE [LARGE SCALE GENOMIC DNA]</scope>
    <source>
        <strain evidence="2 3">P9</strain>
    </source>
</reference>